<dbReference type="Gene3D" id="3.80.10.10">
    <property type="entry name" value="Ribonuclease Inhibitor"/>
    <property type="match status" value="1"/>
</dbReference>
<protein>
    <submittedName>
        <fullName evidence="1">Uncharacterized protein</fullName>
    </submittedName>
</protein>
<gene>
    <name evidence="1" type="ORF">T459_15702</name>
</gene>
<dbReference type="InterPro" id="IPR032675">
    <property type="entry name" value="LRR_dom_sf"/>
</dbReference>
<keyword evidence="2" id="KW-1185">Reference proteome</keyword>
<dbReference type="PANTHER" id="PTHR15140:SF52">
    <property type="entry name" value="LATE BLIGHT RESISTANCE PROTEIN HOMOLOG R1A-4"/>
    <property type="match status" value="1"/>
</dbReference>
<dbReference type="SUPFAM" id="SSF52047">
    <property type="entry name" value="RNI-like"/>
    <property type="match status" value="1"/>
</dbReference>
<comment type="caution">
    <text evidence="1">The sequence shown here is derived from an EMBL/GenBank/DDBJ whole genome shotgun (WGS) entry which is preliminary data.</text>
</comment>
<dbReference type="PANTHER" id="PTHR15140">
    <property type="entry name" value="TUBULIN-SPECIFIC CHAPERONE E"/>
    <property type="match status" value="1"/>
</dbReference>
<accession>A0A2G2Z6L6</accession>
<organism evidence="1 2">
    <name type="scientific">Capsicum annuum</name>
    <name type="common">Capsicum pepper</name>
    <dbReference type="NCBI Taxonomy" id="4072"/>
    <lineage>
        <taxon>Eukaryota</taxon>
        <taxon>Viridiplantae</taxon>
        <taxon>Streptophyta</taxon>
        <taxon>Embryophyta</taxon>
        <taxon>Tracheophyta</taxon>
        <taxon>Spermatophyta</taxon>
        <taxon>Magnoliopsida</taxon>
        <taxon>eudicotyledons</taxon>
        <taxon>Gunneridae</taxon>
        <taxon>Pentapetalae</taxon>
        <taxon>asterids</taxon>
        <taxon>lamiids</taxon>
        <taxon>Solanales</taxon>
        <taxon>Solanaceae</taxon>
        <taxon>Solanoideae</taxon>
        <taxon>Capsiceae</taxon>
        <taxon>Capsicum</taxon>
    </lineage>
</organism>
<dbReference type="Proteomes" id="UP000222542">
    <property type="component" value="Unassembled WGS sequence"/>
</dbReference>
<proteinExistence type="predicted"/>
<reference evidence="1 2" key="1">
    <citation type="journal article" date="2014" name="Nat. Genet.">
        <title>Genome sequence of the hot pepper provides insights into the evolution of pungency in Capsicum species.</title>
        <authorList>
            <person name="Kim S."/>
            <person name="Park M."/>
            <person name="Yeom S.I."/>
            <person name="Kim Y.M."/>
            <person name="Lee J.M."/>
            <person name="Lee H.A."/>
            <person name="Seo E."/>
            <person name="Choi J."/>
            <person name="Cheong K."/>
            <person name="Kim K.T."/>
            <person name="Jung K."/>
            <person name="Lee G.W."/>
            <person name="Oh S.K."/>
            <person name="Bae C."/>
            <person name="Kim S.B."/>
            <person name="Lee H.Y."/>
            <person name="Kim S.Y."/>
            <person name="Kim M.S."/>
            <person name="Kang B.C."/>
            <person name="Jo Y.D."/>
            <person name="Yang H.B."/>
            <person name="Jeong H.J."/>
            <person name="Kang W.H."/>
            <person name="Kwon J.K."/>
            <person name="Shin C."/>
            <person name="Lim J.Y."/>
            <person name="Park J.H."/>
            <person name="Huh J.H."/>
            <person name="Kim J.S."/>
            <person name="Kim B.D."/>
            <person name="Cohen O."/>
            <person name="Paran I."/>
            <person name="Suh M.C."/>
            <person name="Lee S.B."/>
            <person name="Kim Y.K."/>
            <person name="Shin Y."/>
            <person name="Noh S.J."/>
            <person name="Park J."/>
            <person name="Seo Y.S."/>
            <person name="Kwon S.Y."/>
            <person name="Kim H.A."/>
            <person name="Park J.M."/>
            <person name="Kim H.J."/>
            <person name="Choi S.B."/>
            <person name="Bosland P.W."/>
            <person name="Reeves G."/>
            <person name="Jo S.H."/>
            <person name="Lee B.W."/>
            <person name="Cho H.T."/>
            <person name="Choi H.S."/>
            <person name="Lee M.S."/>
            <person name="Yu Y."/>
            <person name="Do Choi Y."/>
            <person name="Park B.S."/>
            <person name="van Deynze A."/>
            <person name="Ashrafi H."/>
            <person name="Hill T."/>
            <person name="Kim W.T."/>
            <person name="Pai H.S."/>
            <person name="Ahn H.K."/>
            <person name="Yeam I."/>
            <person name="Giovannoni J.J."/>
            <person name="Rose J.K."/>
            <person name="Sorensen I."/>
            <person name="Lee S.J."/>
            <person name="Kim R.W."/>
            <person name="Choi I.Y."/>
            <person name="Choi B.S."/>
            <person name="Lim J.S."/>
            <person name="Lee Y.H."/>
            <person name="Choi D."/>
        </authorList>
    </citation>
    <scope>NUCLEOTIDE SEQUENCE [LARGE SCALE GENOMIC DNA]</scope>
    <source>
        <strain evidence="2">cv. CM334</strain>
    </source>
</reference>
<dbReference type="EMBL" id="AYRZ02000006">
    <property type="protein sequence ID" value="PHT77650.1"/>
    <property type="molecule type" value="Genomic_DNA"/>
</dbReference>
<sequence length="233" mass="26693">MLFDFPLTSDSLSTIARLPNLEELFLTRTIIEGGEWNMGEVDTFVNLKYLNLDEVTFSKWEVTEVSFPVIEKLVLWKCLMLMEIPPSFGDICSLKIIKLVESPQLEDSAKNIKHYAEDMGGEELQLALHEEIIKNLMREGQIGGYFHPVSKKKFITSFIDTLQYEYRGPKWLSASLTDERASPVPLSRILKVAPLSPLNNGFVSLTKRSLYLDATQLQMKQLLLRYTSWKLSP</sequence>
<evidence type="ECO:0000313" key="1">
    <source>
        <dbReference type="EMBL" id="PHT77650.1"/>
    </source>
</evidence>
<evidence type="ECO:0000313" key="2">
    <source>
        <dbReference type="Proteomes" id="UP000222542"/>
    </source>
</evidence>
<dbReference type="AlphaFoldDB" id="A0A2G2Z6L6"/>
<dbReference type="Gramene" id="PHT77650">
    <property type="protein sequence ID" value="PHT77650"/>
    <property type="gene ID" value="T459_15702"/>
</dbReference>
<reference evidence="1 2" key="2">
    <citation type="journal article" date="2017" name="Genome Biol.">
        <title>New reference genome sequences of hot pepper reveal the massive evolution of plant disease-resistance genes by retroduplication.</title>
        <authorList>
            <person name="Kim S."/>
            <person name="Park J."/>
            <person name="Yeom S.I."/>
            <person name="Kim Y.M."/>
            <person name="Seo E."/>
            <person name="Kim K.T."/>
            <person name="Kim M.S."/>
            <person name="Lee J.M."/>
            <person name="Cheong K."/>
            <person name="Shin H.S."/>
            <person name="Kim S.B."/>
            <person name="Han K."/>
            <person name="Lee J."/>
            <person name="Park M."/>
            <person name="Lee H.A."/>
            <person name="Lee H.Y."/>
            <person name="Lee Y."/>
            <person name="Oh S."/>
            <person name="Lee J.H."/>
            <person name="Choi E."/>
            <person name="Choi E."/>
            <person name="Lee S.E."/>
            <person name="Jeon J."/>
            <person name="Kim H."/>
            <person name="Choi G."/>
            <person name="Song H."/>
            <person name="Lee J."/>
            <person name="Lee S.C."/>
            <person name="Kwon J.K."/>
            <person name="Lee H.Y."/>
            <person name="Koo N."/>
            <person name="Hong Y."/>
            <person name="Kim R.W."/>
            <person name="Kang W.H."/>
            <person name="Huh J.H."/>
            <person name="Kang B.C."/>
            <person name="Yang T.J."/>
            <person name="Lee Y.H."/>
            <person name="Bennetzen J.L."/>
            <person name="Choi D."/>
        </authorList>
    </citation>
    <scope>NUCLEOTIDE SEQUENCE [LARGE SCALE GENOMIC DNA]</scope>
    <source>
        <strain evidence="2">cv. CM334</strain>
    </source>
</reference>
<name>A0A2G2Z6L6_CAPAN</name>